<dbReference type="RefSeq" id="WP_132382283.1">
    <property type="nucleotide sequence ID" value="NZ_SLZZ01000018.1"/>
</dbReference>
<dbReference type="EMBL" id="SLZZ01000018">
    <property type="protein sequence ID" value="TCS77291.1"/>
    <property type="molecule type" value="Genomic_DNA"/>
</dbReference>
<dbReference type="InterPro" id="IPR021477">
    <property type="entry name" value="TVIIS_effector_SACOL2603_fam"/>
</dbReference>
<accession>A0A4R3K3S2</accession>
<reference evidence="1 2" key="1">
    <citation type="submission" date="2019-03" db="EMBL/GenBank/DDBJ databases">
        <title>Genomic Encyclopedia of Type Strains, Phase IV (KMG-IV): sequencing the most valuable type-strain genomes for metagenomic binning, comparative biology and taxonomic classification.</title>
        <authorList>
            <person name="Goeker M."/>
        </authorList>
    </citation>
    <scope>NUCLEOTIDE SEQUENCE [LARGE SCALE GENOMIC DNA]</scope>
    <source>
        <strain evidence="1 2">DSM 29489</strain>
    </source>
</reference>
<comment type="caution">
    <text evidence="1">The sequence shown here is derived from an EMBL/GenBank/DDBJ whole genome shotgun (WGS) entry which is preliminary data.</text>
</comment>
<dbReference type="OrthoDB" id="2072947at2"/>
<proteinExistence type="predicted"/>
<protein>
    <submittedName>
        <fullName evidence="1">Type VII secretion effector (TIGR04197 family)</fullName>
    </submittedName>
</protein>
<dbReference type="NCBIfam" id="TIGR04197">
    <property type="entry name" value="T7SS_SACOL2603"/>
    <property type="match status" value="1"/>
</dbReference>
<keyword evidence="2" id="KW-1185">Reference proteome</keyword>
<gene>
    <name evidence="1" type="ORF">EDD59_11820</name>
</gene>
<evidence type="ECO:0000313" key="2">
    <source>
        <dbReference type="Proteomes" id="UP000295726"/>
    </source>
</evidence>
<dbReference type="AlphaFoldDB" id="A0A4R3K3S2"/>
<sequence length="92" mass="9943">MSGGIQISKPITDEESQNIDDAAKHFEGKTLSSKDTQSTITANAAGQEAFAQSQNVVTQFGTALQKDAGHIHDLGAKFEEFDQMMAELNKNQ</sequence>
<evidence type="ECO:0000313" key="1">
    <source>
        <dbReference type="EMBL" id="TCS77291.1"/>
    </source>
</evidence>
<dbReference type="Proteomes" id="UP000295726">
    <property type="component" value="Unassembled WGS sequence"/>
</dbReference>
<organism evidence="1 2">
    <name type="scientific">Muricomes intestini</name>
    <dbReference type="NCBI Taxonomy" id="1796634"/>
    <lineage>
        <taxon>Bacteria</taxon>
        <taxon>Bacillati</taxon>
        <taxon>Bacillota</taxon>
        <taxon>Clostridia</taxon>
        <taxon>Lachnospirales</taxon>
        <taxon>Lachnospiraceae</taxon>
        <taxon>Muricomes</taxon>
    </lineage>
</organism>
<name>A0A4R3K3S2_9FIRM</name>